<dbReference type="Pfam" id="PF04193">
    <property type="entry name" value="PQ-loop"/>
    <property type="match status" value="1"/>
</dbReference>
<comment type="subcellular location">
    <subcellularLocation>
        <location evidence="1">Membrane</location>
        <topology evidence="1">Multi-pass membrane protein</topology>
    </subcellularLocation>
</comment>
<evidence type="ECO:0000256" key="6">
    <source>
        <dbReference type="SAM" id="Phobius"/>
    </source>
</evidence>
<dbReference type="InterPro" id="IPR051415">
    <property type="entry name" value="LAAT-1"/>
</dbReference>
<evidence type="ECO:0000256" key="4">
    <source>
        <dbReference type="ARBA" id="ARBA00023136"/>
    </source>
</evidence>
<keyword evidence="4 6" id="KW-0472">Membrane</keyword>
<feature type="transmembrane region" description="Helical" evidence="6">
    <location>
        <begin position="21"/>
        <end position="40"/>
    </location>
</feature>
<feature type="transmembrane region" description="Helical" evidence="6">
    <location>
        <begin position="193"/>
        <end position="216"/>
    </location>
</feature>
<dbReference type="GO" id="GO:0016020">
    <property type="term" value="C:membrane"/>
    <property type="evidence" value="ECO:0007669"/>
    <property type="project" value="UniProtKB-SubCell"/>
</dbReference>
<evidence type="ECO:0000256" key="3">
    <source>
        <dbReference type="ARBA" id="ARBA00022989"/>
    </source>
</evidence>
<organism evidence="7 8">
    <name type="scientific">Acrobeloides nanus</name>
    <dbReference type="NCBI Taxonomy" id="290746"/>
    <lineage>
        <taxon>Eukaryota</taxon>
        <taxon>Metazoa</taxon>
        <taxon>Ecdysozoa</taxon>
        <taxon>Nematoda</taxon>
        <taxon>Chromadorea</taxon>
        <taxon>Rhabditida</taxon>
        <taxon>Tylenchina</taxon>
        <taxon>Cephalobomorpha</taxon>
        <taxon>Cephaloboidea</taxon>
        <taxon>Cephalobidae</taxon>
        <taxon>Acrobeloides</taxon>
    </lineage>
</organism>
<keyword evidence="2 6" id="KW-0812">Transmembrane</keyword>
<sequence>MLFSLIWLLPQVYYNNKKGQCVGISFFWIFFNTIGDTLNLVGTVSRQHWVQWIYQAAVLIPETILLFQFIYYRIVKPLRNDHEPLNDDHEPLNNDHEPLNPGNADPPIQPGLPMQVILLGLVGLPYLMGTQDSSSEKFSYEHRRLIYEGENEPMSSEITDYIIAGIMGFFYTASKLFQFPVNSKHQDAIQKSFVIYVFYLSLLGHLTREIGTILLYDQDINNKFLIGWSFVWFFYNLVCLVLDGLLIAQYYYYIWQSRQGANQQGIRRVFQVFCRAID</sequence>
<dbReference type="AlphaFoldDB" id="A0A914DFD5"/>
<dbReference type="InterPro" id="IPR006603">
    <property type="entry name" value="PQ-loop_rpt"/>
</dbReference>
<name>A0A914DFD5_9BILA</name>
<feature type="transmembrane region" description="Helical" evidence="6">
    <location>
        <begin position="52"/>
        <end position="72"/>
    </location>
</feature>
<protein>
    <submittedName>
        <fullName evidence="8">Uncharacterized protein</fullName>
    </submittedName>
</protein>
<proteinExistence type="inferred from homology"/>
<comment type="similarity">
    <text evidence="5">Belongs to the laat-1 family.</text>
</comment>
<reference evidence="8" key="1">
    <citation type="submission" date="2022-11" db="UniProtKB">
        <authorList>
            <consortium name="WormBaseParasite"/>
        </authorList>
    </citation>
    <scope>IDENTIFICATION</scope>
</reference>
<keyword evidence="3 6" id="KW-1133">Transmembrane helix</keyword>
<evidence type="ECO:0000313" key="8">
    <source>
        <dbReference type="WBParaSite" id="ACRNAN_scaffold257.g30963.t1"/>
    </source>
</evidence>
<dbReference type="PANTHER" id="PTHR16201">
    <property type="entry name" value="SEVEN TRANSMEMBRANE PROTEIN 1-RELATED"/>
    <property type="match status" value="1"/>
</dbReference>
<dbReference type="Proteomes" id="UP000887540">
    <property type="component" value="Unplaced"/>
</dbReference>
<dbReference type="Gene3D" id="1.20.1280.290">
    <property type="match status" value="1"/>
</dbReference>
<evidence type="ECO:0000256" key="2">
    <source>
        <dbReference type="ARBA" id="ARBA00022692"/>
    </source>
</evidence>
<accession>A0A914DFD5</accession>
<evidence type="ECO:0000313" key="7">
    <source>
        <dbReference type="Proteomes" id="UP000887540"/>
    </source>
</evidence>
<keyword evidence="7" id="KW-1185">Reference proteome</keyword>
<evidence type="ECO:0000256" key="5">
    <source>
        <dbReference type="ARBA" id="ARBA00038039"/>
    </source>
</evidence>
<dbReference type="WBParaSite" id="ACRNAN_scaffold257.g30963.t1">
    <property type="protein sequence ID" value="ACRNAN_scaffold257.g30963.t1"/>
    <property type="gene ID" value="ACRNAN_scaffold257.g30963"/>
</dbReference>
<evidence type="ECO:0000256" key="1">
    <source>
        <dbReference type="ARBA" id="ARBA00004141"/>
    </source>
</evidence>
<feature type="transmembrane region" description="Helical" evidence="6">
    <location>
        <begin position="228"/>
        <end position="253"/>
    </location>
</feature>